<protein>
    <recommendedName>
        <fullName evidence="2">DUF4055 domain-containing protein</fullName>
    </recommendedName>
</protein>
<keyword evidence="4" id="KW-1185">Reference proteome</keyword>
<organism evidence="3 4">
    <name type="scientific">Methylovorus glucosotrophus (strain SIP3-4)</name>
    <dbReference type="NCBI Taxonomy" id="582744"/>
    <lineage>
        <taxon>Bacteria</taxon>
        <taxon>Pseudomonadati</taxon>
        <taxon>Pseudomonadota</taxon>
        <taxon>Betaproteobacteria</taxon>
        <taxon>Nitrosomonadales</taxon>
        <taxon>Methylophilaceae</taxon>
        <taxon>Methylovorus</taxon>
    </lineage>
</organism>
<feature type="domain" description="DUF4055" evidence="2">
    <location>
        <begin position="243"/>
        <end position="391"/>
    </location>
</feature>
<evidence type="ECO:0000313" key="4">
    <source>
        <dbReference type="Proteomes" id="UP000002743"/>
    </source>
</evidence>
<dbReference type="InterPro" id="IPR025129">
    <property type="entry name" value="DUF4055"/>
</dbReference>
<dbReference type="Proteomes" id="UP000002743">
    <property type="component" value="Chromosome"/>
</dbReference>
<feature type="compositionally biased region" description="Low complexity" evidence="1">
    <location>
        <begin position="464"/>
        <end position="482"/>
    </location>
</feature>
<reference evidence="3 4" key="2">
    <citation type="journal article" date="2011" name="J. Bacteriol.">
        <title>Genomes of three methylotrophs from a single niche uncover genetic and metabolic divergence of Methylophilaceae.</title>
        <authorList>
            <person name="Lapidus A."/>
            <person name="Clum A."/>
            <person name="Labutti K."/>
            <person name="Kaluzhnaya M.G."/>
            <person name="Lim S."/>
            <person name="Beck D.A."/>
            <person name="Glavina Del Rio T."/>
            <person name="Nolan M."/>
            <person name="Mavromatis K."/>
            <person name="Huntemann M."/>
            <person name="Lucas S."/>
            <person name="Lidstrom M.E."/>
            <person name="Ivanova N."/>
            <person name="Chistoserdova L."/>
        </authorList>
    </citation>
    <scope>NUCLEOTIDE SEQUENCE [LARGE SCALE GENOMIC DNA]</scope>
    <source>
        <strain evidence="3 4">SIP3-4</strain>
    </source>
</reference>
<dbReference type="eggNOG" id="ENOG502Z8D8">
    <property type="taxonomic scope" value="Bacteria"/>
</dbReference>
<dbReference type="HOGENOM" id="CLU_041779_1_0_4"/>
<gene>
    <name evidence="3" type="ordered locus">Msip34_1631</name>
</gene>
<evidence type="ECO:0000256" key="1">
    <source>
        <dbReference type="SAM" id="MobiDB-lite"/>
    </source>
</evidence>
<feature type="compositionally biased region" description="Acidic residues" evidence="1">
    <location>
        <begin position="453"/>
        <end position="462"/>
    </location>
</feature>
<dbReference type="STRING" id="582744.Msip34_1631"/>
<dbReference type="KEGG" id="mei:Msip34_1631"/>
<reference evidence="4" key="1">
    <citation type="submission" date="2009-07" db="EMBL/GenBank/DDBJ databases">
        <title>Complete sequence of chromosome of Methylovorus sp. SIP3-4.</title>
        <authorList>
            <person name="Lucas S."/>
            <person name="Copeland A."/>
            <person name="Lapidus A."/>
            <person name="Glavina del Rio T."/>
            <person name="Tice H."/>
            <person name="Bruce D."/>
            <person name="Goodwin L."/>
            <person name="Pitluck S."/>
            <person name="Clum A."/>
            <person name="Larimer F."/>
            <person name="Land M."/>
            <person name="Hauser L."/>
            <person name="Kyrpides N."/>
            <person name="Mikhailova N."/>
            <person name="Kayluzhnaya M."/>
            <person name="Chistoserdova L."/>
        </authorList>
    </citation>
    <scope>NUCLEOTIDE SEQUENCE [LARGE SCALE GENOMIC DNA]</scope>
    <source>
        <strain evidence="4">SIP3-4</strain>
    </source>
</reference>
<evidence type="ECO:0000313" key="3">
    <source>
        <dbReference type="EMBL" id="ACT50876.1"/>
    </source>
</evidence>
<accession>C6XEA1</accession>
<name>C6XEA1_METGS</name>
<dbReference type="RefSeq" id="WP_015830291.1">
    <property type="nucleotide sequence ID" value="NC_012969.1"/>
</dbReference>
<dbReference type="OrthoDB" id="975664at2"/>
<dbReference type="Pfam" id="PF13264">
    <property type="entry name" value="DUF4055"/>
    <property type="match status" value="1"/>
</dbReference>
<proteinExistence type="predicted"/>
<dbReference type="AlphaFoldDB" id="C6XEA1"/>
<evidence type="ECO:0000259" key="2">
    <source>
        <dbReference type="Pfam" id="PF13264"/>
    </source>
</evidence>
<dbReference type="EMBL" id="CP001674">
    <property type="protein sequence ID" value="ACT50876.1"/>
    <property type="molecule type" value="Genomic_DNA"/>
</dbReference>
<feature type="region of interest" description="Disordered" evidence="1">
    <location>
        <begin position="453"/>
        <end position="482"/>
    </location>
</feature>
<sequence>MPESVSFSRIPADVLARWKAVRDVCEGDQALRAGDYLPYLNKHDKSEENRARNEAYRARAVFFGATGFTLEGLIGLAYRHDPQHNLPPKLEYLLTDVDGAGTSIYQQSQMVVSNNLQIGRHGLYVDYMENKSRGVIKSYVGESIINWRYSEVNGELVLSLVILEEQVEVETADGYGLEIVTQWRELALVEGVFMCTIWVETAAGPTIQNIVLPKAARNNGYLRYIPFQFIGSVNNDATIDKSPLYNLAQVNIAHFRNSADYEDSVFFVGQAQPWITGLTEEWRDHLENPTDENGVRTGKALYIGSRNPILLPSGAAFGFAQAQPNTIVKEAMDQKEKQMIAIGARMIEATTANKTATGEDNDREATTSVLALVVSNVSEAYQQCIRWVAEYNNIQDLKEDKPTFHINQSFVKLAVDSQLIQALVKAWQSGSFAKADLRAYLRKMGVLAVERTDEDIDDDLDSEGPPLGTSGTSTAGLTDNQG</sequence>